<keyword evidence="1" id="KW-0812">Transmembrane</keyword>
<accession>A0A128EY18</accession>
<dbReference type="AlphaFoldDB" id="A0A128EY18"/>
<keyword evidence="1" id="KW-1133">Transmembrane helix</keyword>
<dbReference type="Proteomes" id="UP000071641">
    <property type="component" value="Unassembled WGS sequence"/>
</dbReference>
<organism evidence="2 3">
    <name type="scientific">Grimontia celer</name>
    <dbReference type="NCBI Taxonomy" id="1796497"/>
    <lineage>
        <taxon>Bacteria</taxon>
        <taxon>Pseudomonadati</taxon>
        <taxon>Pseudomonadota</taxon>
        <taxon>Gammaproteobacteria</taxon>
        <taxon>Vibrionales</taxon>
        <taxon>Vibrionaceae</taxon>
        <taxon>Grimontia</taxon>
    </lineage>
</organism>
<sequence length="269" mass="29210">MNKQQLSNALHVGGTLENALSGNYNLSASSVVQEAVKLTQKHFWQFLPATVVLTIAHILIFLVALTIMNGTPYSVMEAFIGKQQMTPDLMASARIAVFAATVLSAPLYAGASLMGLSHAIGFRTKPRHIIKGLAYALAVTLAMSFINALQSFSSQLIPLLGIFLGITFSMTILLICEKRLRPVEAMIVSFRAIIKKLIPLTLVYIVIAILFVFSYATAGLALVWALPFMFNVKGVLYREMFGVGIEVTVSQEGDDDSSSDDGNKEVFNA</sequence>
<feature type="transmembrane region" description="Helical" evidence="1">
    <location>
        <begin position="46"/>
        <end position="68"/>
    </location>
</feature>
<evidence type="ECO:0000313" key="2">
    <source>
        <dbReference type="EMBL" id="CZF78906.1"/>
    </source>
</evidence>
<evidence type="ECO:0000313" key="3">
    <source>
        <dbReference type="Proteomes" id="UP000071641"/>
    </source>
</evidence>
<feature type="transmembrane region" description="Helical" evidence="1">
    <location>
        <begin position="95"/>
        <end position="120"/>
    </location>
</feature>
<proteinExistence type="predicted"/>
<dbReference type="STRING" id="1796497.GCE9029_01128"/>
<evidence type="ECO:0000256" key="1">
    <source>
        <dbReference type="SAM" id="Phobius"/>
    </source>
</evidence>
<reference evidence="3" key="1">
    <citation type="submission" date="2016-02" db="EMBL/GenBank/DDBJ databases">
        <authorList>
            <person name="Rodrigo-Torres Lidia"/>
            <person name="Arahal R.David."/>
        </authorList>
    </citation>
    <scope>NUCLEOTIDE SEQUENCE [LARGE SCALE GENOMIC DNA]</scope>
    <source>
        <strain evidence="3">CECT 9029</strain>
    </source>
</reference>
<dbReference type="OrthoDB" id="5915045at2"/>
<keyword evidence="1" id="KW-0472">Membrane</keyword>
<dbReference type="EMBL" id="FIZX01000001">
    <property type="protein sequence ID" value="CZF78906.1"/>
    <property type="molecule type" value="Genomic_DNA"/>
</dbReference>
<gene>
    <name evidence="2" type="ORF">GCE9029_01128</name>
</gene>
<protein>
    <recommendedName>
        <fullName evidence="4">Proline and glycine rich transmembrane protein</fullName>
    </recommendedName>
</protein>
<feature type="transmembrane region" description="Helical" evidence="1">
    <location>
        <begin position="197"/>
        <end position="230"/>
    </location>
</feature>
<dbReference type="RefSeq" id="WP_062661561.1">
    <property type="nucleotide sequence ID" value="NZ_FIZX01000001.1"/>
</dbReference>
<keyword evidence="3" id="KW-1185">Reference proteome</keyword>
<feature type="transmembrane region" description="Helical" evidence="1">
    <location>
        <begin position="156"/>
        <end position="176"/>
    </location>
</feature>
<evidence type="ECO:0008006" key="4">
    <source>
        <dbReference type="Google" id="ProtNLM"/>
    </source>
</evidence>
<name>A0A128EY18_9GAMM</name>
<feature type="transmembrane region" description="Helical" evidence="1">
    <location>
        <begin position="132"/>
        <end position="150"/>
    </location>
</feature>